<feature type="signal peptide" evidence="11">
    <location>
        <begin position="1"/>
        <end position="17"/>
    </location>
</feature>
<reference evidence="13" key="2">
    <citation type="submission" date="2021-10" db="EMBL/GenBank/DDBJ databases">
        <title>Phylogenomics reveals ancestral predisposition of the termite-cultivated fungus Termitomyces towards a domesticated lifestyle.</title>
        <authorList>
            <person name="Auxier B."/>
            <person name="Grum-Grzhimaylo A."/>
            <person name="Cardenas M.E."/>
            <person name="Lodge J.D."/>
            <person name="Laessoe T."/>
            <person name="Pedersen O."/>
            <person name="Smith M.E."/>
            <person name="Kuyper T.W."/>
            <person name="Franco-Molano E.A."/>
            <person name="Baroni T.J."/>
            <person name="Aanen D.K."/>
        </authorList>
    </citation>
    <scope>NUCLEOTIDE SEQUENCE</scope>
    <source>
        <strain evidence="13">AP01</strain>
        <tissue evidence="13">Mycelium</tissue>
    </source>
</reference>
<evidence type="ECO:0000259" key="12">
    <source>
        <dbReference type="Pfam" id="PF14521"/>
    </source>
</evidence>
<keyword evidence="8" id="KW-0865">Zymogen</keyword>
<evidence type="ECO:0000256" key="8">
    <source>
        <dbReference type="ARBA" id="ARBA00023145"/>
    </source>
</evidence>
<evidence type="ECO:0000256" key="5">
    <source>
        <dbReference type="ARBA" id="ARBA00022801"/>
    </source>
</evidence>
<dbReference type="PANTHER" id="PTHR37016">
    <property type="match status" value="1"/>
</dbReference>
<feature type="domain" description="Lysine-specific metallo-endopeptidase" evidence="12">
    <location>
        <begin position="271"/>
        <end position="343"/>
    </location>
</feature>
<feature type="binding site" evidence="10">
    <location>
        <position position="313"/>
    </location>
    <ligand>
        <name>Zn(2+)</name>
        <dbReference type="ChEBI" id="CHEBI:29105"/>
        <note>catalytic</note>
    </ligand>
</feature>
<name>A0A9P7G555_9AGAR</name>
<dbReference type="Pfam" id="PF14521">
    <property type="entry name" value="Aspzincin_M35"/>
    <property type="match status" value="1"/>
</dbReference>
<dbReference type="PANTHER" id="PTHR37016:SF3">
    <property type="entry name" value="NEUTRAL PROTEASE 2-RELATED"/>
    <property type="match status" value="1"/>
</dbReference>
<proteinExistence type="predicted"/>
<evidence type="ECO:0000256" key="11">
    <source>
        <dbReference type="SAM" id="SignalP"/>
    </source>
</evidence>
<evidence type="ECO:0000313" key="13">
    <source>
        <dbReference type="EMBL" id="KAG5644267.1"/>
    </source>
</evidence>
<evidence type="ECO:0000313" key="14">
    <source>
        <dbReference type="Proteomes" id="UP000775547"/>
    </source>
</evidence>
<evidence type="ECO:0000256" key="7">
    <source>
        <dbReference type="ARBA" id="ARBA00023049"/>
    </source>
</evidence>
<dbReference type="GO" id="GO:0006508">
    <property type="term" value="P:proteolysis"/>
    <property type="evidence" value="ECO:0007669"/>
    <property type="project" value="UniProtKB-KW"/>
</dbReference>
<organism evidence="13 14">
    <name type="scientific">Asterophora parasitica</name>
    <dbReference type="NCBI Taxonomy" id="117018"/>
    <lineage>
        <taxon>Eukaryota</taxon>
        <taxon>Fungi</taxon>
        <taxon>Dikarya</taxon>
        <taxon>Basidiomycota</taxon>
        <taxon>Agaricomycotina</taxon>
        <taxon>Agaricomycetes</taxon>
        <taxon>Agaricomycetidae</taxon>
        <taxon>Agaricales</taxon>
        <taxon>Tricholomatineae</taxon>
        <taxon>Lyophyllaceae</taxon>
        <taxon>Asterophora</taxon>
    </lineage>
</organism>
<feature type="chain" id="PRO_5040444937" description="Lysine-specific metallo-endopeptidase domain-containing protein" evidence="11">
    <location>
        <begin position="18"/>
        <end position="381"/>
    </location>
</feature>
<feature type="active site" evidence="9">
    <location>
        <position position="310"/>
    </location>
</feature>
<dbReference type="SUPFAM" id="SSF55486">
    <property type="entry name" value="Metalloproteases ('zincins'), catalytic domain"/>
    <property type="match status" value="1"/>
</dbReference>
<keyword evidence="11" id="KW-0732">Signal</keyword>
<dbReference type="InterPro" id="IPR001384">
    <property type="entry name" value="Peptidase_M35"/>
</dbReference>
<accession>A0A9P7G555</accession>
<gene>
    <name evidence="13" type="ORF">DXG03_008752</name>
</gene>
<keyword evidence="4 10" id="KW-0479">Metal-binding</keyword>
<keyword evidence="3" id="KW-0645">Protease</keyword>
<evidence type="ECO:0000256" key="1">
    <source>
        <dbReference type="ARBA" id="ARBA00004613"/>
    </source>
</evidence>
<comment type="caution">
    <text evidence="13">The sequence shown here is derived from an EMBL/GenBank/DDBJ whole genome shotgun (WGS) entry which is preliminary data.</text>
</comment>
<keyword evidence="5" id="KW-0378">Hydrolase</keyword>
<dbReference type="Proteomes" id="UP000775547">
    <property type="component" value="Unassembled WGS sequence"/>
</dbReference>
<evidence type="ECO:0000256" key="4">
    <source>
        <dbReference type="ARBA" id="ARBA00022723"/>
    </source>
</evidence>
<evidence type="ECO:0000256" key="6">
    <source>
        <dbReference type="ARBA" id="ARBA00022833"/>
    </source>
</evidence>
<evidence type="ECO:0000256" key="9">
    <source>
        <dbReference type="PIRSR" id="PIRSR601384-1"/>
    </source>
</evidence>
<dbReference type="GO" id="GO:0005576">
    <property type="term" value="C:extracellular region"/>
    <property type="evidence" value="ECO:0007669"/>
    <property type="project" value="UniProtKB-SubCell"/>
</dbReference>
<dbReference type="InterPro" id="IPR050414">
    <property type="entry name" value="Fungal_M35_metalloproteases"/>
</dbReference>
<evidence type="ECO:0000256" key="2">
    <source>
        <dbReference type="ARBA" id="ARBA00022525"/>
    </source>
</evidence>
<dbReference type="AlphaFoldDB" id="A0A9P7G555"/>
<protein>
    <recommendedName>
        <fullName evidence="12">Lysine-specific metallo-endopeptidase domain-containing protein</fullName>
    </recommendedName>
</protein>
<keyword evidence="7" id="KW-0482">Metalloprotease</keyword>
<dbReference type="InterPro" id="IPR029463">
    <property type="entry name" value="Lys_MEP"/>
</dbReference>
<dbReference type="GO" id="GO:0046872">
    <property type="term" value="F:metal ion binding"/>
    <property type="evidence" value="ECO:0007669"/>
    <property type="project" value="UniProtKB-KW"/>
</dbReference>
<evidence type="ECO:0000256" key="10">
    <source>
        <dbReference type="PIRSR" id="PIRSR601384-2"/>
    </source>
</evidence>
<dbReference type="GO" id="GO:0004222">
    <property type="term" value="F:metalloendopeptidase activity"/>
    <property type="evidence" value="ECO:0007669"/>
    <property type="project" value="InterPro"/>
</dbReference>
<keyword evidence="14" id="KW-1185">Reference proteome</keyword>
<feature type="binding site" evidence="10">
    <location>
        <position position="320"/>
    </location>
    <ligand>
        <name>Zn(2+)</name>
        <dbReference type="ChEBI" id="CHEBI:29105"/>
        <note>catalytic</note>
    </ligand>
</feature>
<keyword evidence="6 10" id="KW-0862">Zinc</keyword>
<sequence length="381" mass="40559">MLFISVVALSLASSVLATPFKRFDGITVEVSGPSGGVKSVDDLKFTAAVTNTGSEAVKILKYGTILDDKLPTRSFTVTKDGATVPFTGVKLSISLDDLDDTAFTVIPAGETVTVNHEIASLFDFASAGAGKFSFEPVTTFQVQGVQERVAGGAHLSKIETASSSVEVEVTGDLANRVLQAKSLASIASSYVTSKGVSDSLYKAYWGANAASRVTSVLNAVASESSGSRTLGCTDSLNVCGGGVIAYTVTSTTNVSQILYLRPLVDMPLIIPSCYQIYYCSIFFNEVATTKLCSGTTVNSRNIRGGTTLHELTHALSGTTDITYGCPADQALSDANKIKNADNFNDDNIEDKPERGPIRKQIQSQECSRRKLQNFTKARWKF</sequence>
<feature type="binding site" evidence="10">
    <location>
        <position position="309"/>
    </location>
    <ligand>
        <name>Zn(2+)</name>
        <dbReference type="ChEBI" id="CHEBI:29105"/>
        <note>catalytic</note>
    </ligand>
</feature>
<dbReference type="Gene3D" id="2.60.40.2970">
    <property type="match status" value="1"/>
</dbReference>
<evidence type="ECO:0000256" key="3">
    <source>
        <dbReference type="ARBA" id="ARBA00022670"/>
    </source>
</evidence>
<comment type="subcellular location">
    <subcellularLocation>
        <location evidence="1">Secreted</location>
    </subcellularLocation>
</comment>
<dbReference type="CDD" id="cd11008">
    <property type="entry name" value="M35_deuterolysin_like"/>
    <property type="match status" value="1"/>
</dbReference>
<dbReference type="OrthoDB" id="412874at2759"/>
<comment type="cofactor">
    <cofactor evidence="10">
        <name>Zn(2+)</name>
        <dbReference type="ChEBI" id="CHEBI:29105"/>
    </cofactor>
    <text evidence="10">Binds 1 zinc ion per subunit.</text>
</comment>
<keyword evidence="2" id="KW-0964">Secreted</keyword>
<dbReference type="EMBL" id="JABCKV010000076">
    <property type="protein sequence ID" value="KAG5644267.1"/>
    <property type="molecule type" value="Genomic_DNA"/>
</dbReference>
<dbReference type="Pfam" id="PF02102">
    <property type="entry name" value="Peptidase_M35"/>
    <property type="match status" value="1"/>
</dbReference>
<reference evidence="13" key="1">
    <citation type="submission" date="2020-07" db="EMBL/GenBank/DDBJ databases">
        <authorList>
            <person name="Nieuwenhuis M."/>
            <person name="Van De Peppel L.J.J."/>
        </authorList>
    </citation>
    <scope>NUCLEOTIDE SEQUENCE</scope>
    <source>
        <strain evidence="13">AP01</strain>
        <tissue evidence="13">Mycelium</tissue>
    </source>
</reference>